<dbReference type="PANTHER" id="PTHR13748:SF46">
    <property type="entry name" value="ZINC CHAPERONE YEIR"/>
    <property type="match status" value="1"/>
</dbReference>
<dbReference type="RefSeq" id="WP_096408979.1">
    <property type="nucleotide sequence ID" value="NZ_AP017372.2"/>
</dbReference>
<feature type="region of interest" description="Disordered" evidence="2">
    <location>
        <begin position="272"/>
        <end position="304"/>
    </location>
</feature>
<dbReference type="AlphaFoldDB" id="A0A0X8X921"/>
<feature type="region of interest" description="Disordered" evidence="2">
    <location>
        <begin position="59"/>
        <end position="88"/>
    </location>
</feature>
<evidence type="ECO:0000313" key="4">
    <source>
        <dbReference type="EMBL" id="BAU57710.1"/>
    </source>
</evidence>
<dbReference type="InterPro" id="IPR027417">
    <property type="entry name" value="P-loop_NTPase"/>
</dbReference>
<dbReference type="CDD" id="cd03112">
    <property type="entry name" value="CobW-like"/>
    <property type="match status" value="1"/>
</dbReference>
<dbReference type="KEGG" id="hhk:HH1059_10120"/>
<dbReference type="Gene3D" id="3.40.50.300">
    <property type="entry name" value="P-loop containing nucleotide triphosphate hydrolases"/>
    <property type="match status" value="1"/>
</dbReference>
<dbReference type="OrthoDB" id="9808822at2"/>
<evidence type="ECO:0000256" key="2">
    <source>
        <dbReference type="SAM" id="MobiDB-lite"/>
    </source>
</evidence>
<name>A0A0X8X921_HALHR</name>
<dbReference type="Proteomes" id="UP000218890">
    <property type="component" value="Chromosome"/>
</dbReference>
<dbReference type="InterPro" id="IPR003495">
    <property type="entry name" value="CobW/HypB/UreG_nucleotide-bd"/>
</dbReference>
<proteinExistence type="predicted"/>
<accession>A0A0X8X921</accession>
<feature type="compositionally biased region" description="Polar residues" evidence="2">
    <location>
        <begin position="62"/>
        <end position="80"/>
    </location>
</feature>
<evidence type="ECO:0000259" key="3">
    <source>
        <dbReference type="SMART" id="SM00833"/>
    </source>
</evidence>
<reference evidence="4" key="1">
    <citation type="submission" date="2016-02" db="EMBL/GenBank/DDBJ databases">
        <title>Halorhodospira halochloris DSM-1059 complete genome, version 2.</title>
        <authorList>
            <person name="Tsukatani Y."/>
        </authorList>
    </citation>
    <scope>NUCLEOTIDE SEQUENCE</scope>
    <source>
        <strain evidence="4">DSM 1059</strain>
    </source>
</reference>
<dbReference type="InterPro" id="IPR051316">
    <property type="entry name" value="Zinc-reg_GTPase_activator"/>
</dbReference>
<dbReference type="Pfam" id="PF02492">
    <property type="entry name" value="cobW"/>
    <property type="match status" value="1"/>
</dbReference>
<dbReference type="SUPFAM" id="SSF52540">
    <property type="entry name" value="P-loop containing nucleoside triphosphate hydrolases"/>
    <property type="match status" value="1"/>
</dbReference>
<dbReference type="GO" id="GO:0005737">
    <property type="term" value="C:cytoplasm"/>
    <property type="evidence" value="ECO:0007669"/>
    <property type="project" value="TreeGrafter"/>
</dbReference>
<sequence>MAPPVPTNVITGFLNAGKTTAIRHLLARHRPPAERWAVLINEFGDVSIDAAMLSDQLHDKGQGTTQYGQDTNAGSYSESAPGSGDEQEAVTIAELPGGCLCCTLGIPFRTAITRLLRDSKPARLIIEPTGFGHPAKIIDQLRNFEQQGAIELRATITLVDPRRLKEPKAAQHSAFIDQAQIADILICNKSDLIGNDDRARFEHWSRSLYPPKQIIAETEQGRISANWLDCPTGRTRAALSSPGLYNKGVEIGHKGVTGHHGHYRDDGESRIAKSSADHGEQQPSAADSQAQAPDPQPGQPLRLQNDSYYPASCGWIFHRGDIFDRQLLTQALEQLRDCDRVKGVIRTGNDWLQVNTSPDGTDLKATAWRGESRLEVIADDYKLGWDKIEQLLLQAITQTDQS</sequence>
<organism evidence="4 5">
    <name type="scientific">Halorhodospira halochloris</name>
    <name type="common">Ectothiorhodospira halochloris</name>
    <dbReference type="NCBI Taxonomy" id="1052"/>
    <lineage>
        <taxon>Bacteria</taxon>
        <taxon>Pseudomonadati</taxon>
        <taxon>Pseudomonadota</taxon>
        <taxon>Gammaproteobacteria</taxon>
        <taxon>Chromatiales</taxon>
        <taxon>Ectothiorhodospiraceae</taxon>
        <taxon>Halorhodospira</taxon>
    </lineage>
</organism>
<dbReference type="SMART" id="SM00833">
    <property type="entry name" value="CobW_C"/>
    <property type="match status" value="1"/>
</dbReference>
<keyword evidence="5" id="KW-1185">Reference proteome</keyword>
<dbReference type="InterPro" id="IPR011629">
    <property type="entry name" value="CobW-like_C"/>
</dbReference>
<feature type="compositionally biased region" description="Low complexity" evidence="2">
    <location>
        <begin position="281"/>
        <end position="293"/>
    </location>
</feature>
<dbReference type="PANTHER" id="PTHR13748">
    <property type="entry name" value="COBW-RELATED"/>
    <property type="match status" value="1"/>
</dbReference>
<gene>
    <name evidence="4" type="ORF">HH1059_10120</name>
</gene>
<comment type="function">
    <text evidence="1">Zinc chaperone that directly transfers zinc cofactor to target proteins, thereby activating them. Zinc is transferred from the CXCC motif in the GTPase domain to the zinc binding site in target proteins in a process requiring GTP hydrolysis.</text>
</comment>
<protein>
    <submittedName>
        <fullName evidence="4">Metal chaperone</fullName>
    </submittedName>
</protein>
<dbReference type="EMBL" id="AP017372">
    <property type="protein sequence ID" value="BAU57710.1"/>
    <property type="molecule type" value="Genomic_DNA"/>
</dbReference>
<feature type="domain" description="CobW C-terminal" evidence="3">
    <location>
        <begin position="312"/>
        <end position="396"/>
    </location>
</feature>
<evidence type="ECO:0000313" key="5">
    <source>
        <dbReference type="Proteomes" id="UP000218890"/>
    </source>
</evidence>
<evidence type="ECO:0000256" key="1">
    <source>
        <dbReference type="ARBA" id="ARBA00045658"/>
    </source>
</evidence>